<dbReference type="RefSeq" id="WP_322446559.1">
    <property type="nucleotide sequence ID" value="NZ_JAXOFX010000006.1"/>
</dbReference>
<dbReference type="Gene3D" id="3.10.400.10">
    <property type="entry name" value="Sulfate adenylyltransferase"/>
    <property type="match status" value="1"/>
</dbReference>
<organism evidence="2 3">
    <name type="scientific">Robertmurraya mangrovi</name>
    <dbReference type="NCBI Taxonomy" id="3098077"/>
    <lineage>
        <taxon>Bacteria</taxon>
        <taxon>Bacillati</taxon>
        <taxon>Bacillota</taxon>
        <taxon>Bacilli</taxon>
        <taxon>Bacillales</taxon>
        <taxon>Bacillaceae</taxon>
        <taxon>Robertmurraya</taxon>
    </lineage>
</organism>
<dbReference type="Proteomes" id="UP001290455">
    <property type="component" value="Unassembled WGS sequence"/>
</dbReference>
<gene>
    <name evidence="2" type="ORF">SM124_10895</name>
</gene>
<evidence type="ECO:0000313" key="2">
    <source>
        <dbReference type="EMBL" id="MDZ5472254.1"/>
    </source>
</evidence>
<feature type="domain" description="ASCH" evidence="1">
    <location>
        <begin position="23"/>
        <end position="127"/>
    </location>
</feature>
<dbReference type="InterPro" id="IPR007374">
    <property type="entry name" value="ASCH_domain"/>
</dbReference>
<proteinExistence type="predicted"/>
<dbReference type="PANTHER" id="PTHR39203">
    <property type="entry name" value="CYTOPLASMIC PROTEIN-RELATED"/>
    <property type="match status" value="1"/>
</dbReference>
<dbReference type="Pfam" id="PF04266">
    <property type="entry name" value="ASCH"/>
    <property type="match status" value="1"/>
</dbReference>
<dbReference type="InterPro" id="IPR009326">
    <property type="entry name" value="DUF984"/>
</dbReference>
<evidence type="ECO:0000259" key="1">
    <source>
        <dbReference type="Pfam" id="PF04266"/>
    </source>
</evidence>
<reference evidence="2 3" key="1">
    <citation type="submission" date="2023-11" db="EMBL/GenBank/DDBJ databases">
        <title>Bacillus jintuensis, isolated from a mudflat on the Beibu Gulf coast.</title>
        <authorList>
            <person name="Li M."/>
        </authorList>
    </citation>
    <scope>NUCLEOTIDE SEQUENCE [LARGE SCALE GENOMIC DNA]</scope>
    <source>
        <strain evidence="2 3">31A1R</strain>
    </source>
</reference>
<sequence length="142" mass="16250">MKKLTFWGRDEKDERLLVECMLGLKTATCTPKVWCSSSEDVGEVGDEIQVFTKLGQLACKILITEVYDIKFGDIKGEIGEKIARGENSTLDEYIKDHIFSWEKDLLNDGIILDENTLIVVEHFKLIESYIDYNSLGHKVKVF</sequence>
<evidence type="ECO:0000313" key="3">
    <source>
        <dbReference type="Proteomes" id="UP001290455"/>
    </source>
</evidence>
<name>A0ABU5IYM3_9BACI</name>
<keyword evidence="3" id="KW-1185">Reference proteome</keyword>
<accession>A0ABU5IYM3</accession>
<comment type="caution">
    <text evidence="2">The sequence shown here is derived from an EMBL/GenBank/DDBJ whole genome shotgun (WGS) entry which is preliminary data.</text>
</comment>
<dbReference type="PANTHER" id="PTHR39203:SF1">
    <property type="entry name" value="CYTOPLASMIC PROTEIN"/>
    <property type="match status" value="1"/>
</dbReference>
<dbReference type="InterPro" id="IPR015947">
    <property type="entry name" value="PUA-like_sf"/>
</dbReference>
<dbReference type="EMBL" id="JAXOFX010000006">
    <property type="protein sequence ID" value="MDZ5472254.1"/>
    <property type="molecule type" value="Genomic_DNA"/>
</dbReference>
<protein>
    <submittedName>
        <fullName evidence="2">ASCH domain-containing protein</fullName>
    </submittedName>
</protein>
<dbReference type="SUPFAM" id="SSF88697">
    <property type="entry name" value="PUA domain-like"/>
    <property type="match status" value="1"/>
</dbReference>